<feature type="compositionally biased region" description="Basic and acidic residues" evidence="2">
    <location>
        <begin position="61"/>
        <end position="70"/>
    </location>
</feature>
<accession>A0A561EXJ3</accession>
<dbReference type="Pfam" id="PF20148">
    <property type="entry name" value="DUF6531"/>
    <property type="match status" value="1"/>
</dbReference>
<dbReference type="PANTHER" id="PTHR32305">
    <property type="match status" value="1"/>
</dbReference>
<dbReference type="Proteomes" id="UP000318416">
    <property type="component" value="Unassembled WGS sequence"/>
</dbReference>
<dbReference type="Pfam" id="PF25023">
    <property type="entry name" value="TEN_YD-shell"/>
    <property type="match status" value="3"/>
</dbReference>
<dbReference type="NCBIfam" id="TIGR03696">
    <property type="entry name" value="Rhs_assc_core"/>
    <property type="match status" value="1"/>
</dbReference>
<feature type="region of interest" description="Disordered" evidence="2">
    <location>
        <begin position="61"/>
        <end position="103"/>
    </location>
</feature>
<keyword evidence="7" id="KW-1185">Reference proteome</keyword>
<feature type="domain" description="RHS protein conserved region" evidence="3">
    <location>
        <begin position="1056"/>
        <end position="1084"/>
    </location>
</feature>
<dbReference type="NCBIfam" id="TIGR01643">
    <property type="entry name" value="YD_repeat_2x"/>
    <property type="match status" value="10"/>
</dbReference>
<dbReference type="InterPro" id="IPR045351">
    <property type="entry name" value="DUF6531"/>
</dbReference>
<reference evidence="6 7" key="1">
    <citation type="submission" date="2019-06" db="EMBL/GenBank/DDBJ databases">
        <title>Sequencing the genomes of 1000 actinobacteria strains.</title>
        <authorList>
            <person name="Klenk H.-P."/>
        </authorList>
    </citation>
    <scope>NUCLEOTIDE SEQUENCE [LARGE SCALE GENOMIC DNA]</scope>
    <source>
        <strain evidence="6 7">DSM 41649</strain>
    </source>
</reference>
<protein>
    <submittedName>
        <fullName evidence="6">RHS repeat-associated protein</fullName>
    </submittedName>
</protein>
<organism evidence="6 7">
    <name type="scientific">Kitasatospora atroaurantiaca</name>
    <dbReference type="NCBI Taxonomy" id="285545"/>
    <lineage>
        <taxon>Bacteria</taxon>
        <taxon>Bacillati</taxon>
        <taxon>Actinomycetota</taxon>
        <taxon>Actinomycetes</taxon>
        <taxon>Kitasatosporales</taxon>
        <taxon>Streptomycetaceae</taxon>
        <taxon>Kitasatospora</taxon>
    </lineage>
</organism>
<feature type="domain" description="Teneurin-like YD-shell" evidence="5">
    <location>
        <begin position="630"/>
        <end position="774"/>
    </location>
</feature>
<proteinExistence type="predicted"/>
<keyword evidence="1" id="KW-0677">Repeat</keyword>
<dbReference type="InterPro" id="IPR001826">
    <property type="entry name" value="RHS"/>
</dbReference>
<dbReference type="OrthoDB" id="4981820at2"/>
<evidence type="ECO:0000256" key="2">
    <source>
        <dbReference type="SAM" id="MobiDB-lite"/>
    </source>
</evidence>
<dbReference type="InterPro" id="IPR022385">
    <property type="entry name" value="Rhs_assc_core"/>
</dbReference>
<dbReference type="InterPro" id="IPR031325">
    <property type="entry name" value="RHS_repeat"/>
</dbReference>
<dbReference type="Gene3D" id="2.180.10.10">
    <property type="entry name" value="RHS repeat-associated core"/>
    <property type="match status" value="2"/>
</dbReference>
<dbReference type="InterPro" id="IPR006530">
    <property type="entry name" value="YD"/>
</dbReference>
<evidence type="ECO:0000313" key="6">
    <source>
        <dbReference type="EMBL" id="TWE20330.1"/>
    </source>
</evidence>
<feature type="domain" description="Teneurin-like YD-shell" evidence="5">
    <location>
        <begin position="365"/>
        <end position="462"/>
    </location>
</feature>
<dbReference type="Pfam" id="PF03527">
    <property type="entry name" value="RHS"/>
    <property type="match status" value="1"/>
</dbReference>
<evidence type="ECO:0000256" key="1">
    <source>
        <dbReference type="ARBA" id="ARBA00022737"/>
    </source>
</evidence>
<dbReference type="EMBL" id="VIVR01000001">
    <property type="protein sequence ID" value="TWE20330.1"/>
    <property type="molecule type" value="Genomic_DNA"/>
</dbReference>
<comment type="caution">
    <text evidence="6">The sequence shown here is derived from an EMBL/GenBank/DDBJ whole genome shotgun (WGS) entry which is preliminary data.</text>
</comment>
<feature type="domain" description="DUF6531" evidence="4">
    <location>
        <begin position="107"/>
        <end position="179"/>
    </location>
</feature>
<feature type="domain" description="Teneurin-like YD-shell" evidence="5">
    <location>
        <begin position="868"/>
        <end position="985"/>
    </location>
</feature>
<sequence length="1303" mass="142727">MSNQIVKALEHGAQKLGKTLADDAGKALKNFYRKAGDNLKKVAHNTREADAKHAADLKKILDGGKKDMPHGPKGPGGGRRGKGERPLGRGGKRGQAADGNIGCRTAGDPVDVVSGQVITSETDLALPGLLPLVLRRAYASDYIGGRLHGPGWSSTLDQRIEIDADGIHYAGDDAQILHYPLPAQPGQPVHPLAGARWPLTWDPAADTIRIEDPDRGWTRHFTGSGTNSYRIGDIRPITALSDRNDHRIAFLRDESGHPIEVRHTGGYRVAVDITHTEAGPRVEGLRLLDGTAHGQGTTVVGYQYYPAGQLAGIVNSSGLPYIYEYDDADRMTAWIDRNGQSYEYVYDDAGRVVRGIGDGGHLSATFYYDTARRVTTSTDSLGHPTEYHYDEQHRVTTTVNPLGHTTLTEYDELGRVIARTDEVNRTTRFDLDDHGDPVLITAPDGSAIALGYNALRQVASVTRADVLLAAFDYDPRGNLLASTDAAGARTVRTYDERGNLVSVTDPLGHTRTLAANPAGLTTAVTDALGHTAHADFDAFGRMSALTDPMGGTTRFTRRLEGEILERIHPDGTRETWGYDAEGNVTEHRDPVGAVTTFATGHFGRLATRILPDGERQQFGYDTELQLVSVSTDGATWRYQYDAAGHLIGESDFNGRSLTYRHDGANQLLETIDSAGRSTTFAYNLLGDLVERVGHDGSATTLFYDDHGFLTRINGRDSALEYERDVAGRVLTESVDGRATAYAYDLIGRRIRRTTPTGVISTWTYDANSQPLSLSGALGALSFGYDASGRETTRYLGGGAALTQTWDACNRLSAQSIWALDGTPGSGAGTASGAYANVQERTYGYRADGLPAFATDRLRGRRDFDLTPSGRVTRVSADTWSESYVYDRLGNITRAEDSRNPNGATQGERAYTGSLLRTAGRTTYEYDDQGRLVRRLVRTLSGQRREWHYTWNAEDQLVRVDTPEHGSWTYRYDPIGRRTAKQQVGGVGSEGAGEVLFSWDGTQLIEECGALADGTVRTRTWDWEPGSWQPAAQTERSWHPQAGQADQSTVDERFFAIVTDLVGTPSELVATDGRVVWSAVTDLWGHRPRPSGGDEPSCPLSMPGQYHDDESGLDYNYFRYYDSATGRYLSTDPLGLAAGPNPHAYVPNPLAWIDPLGLAAKKQPSGMGGWYYKLKPANWTDGSNTQRYEINHVPAQATYKKLGLATDLNPGYGPSIRMEYDDHRKFISTGSGPGPDAWRAAQTSLIQQGKFDEAMKKDIDEIRRVHGTKYDAAIKEMADSLPHNAEFQKYLKDNNWKIRSCLLK</sequence>
<dbReference type="RefSeq" id="WP_145794605.1">
    <property type="nucleotide sequence ID" value="NZ_BAAABR010000047.1"/>
</dbReference>
<evidence type="ECO:0000259" key="4">
    <source>
        <dbReference type="Pfam" id="PF20148"/>
    </source>
</evidence>
<dbReference type="PANTHER" id="PTHR32305:SF15">
    <property type="entry name" value="PROTEIN RHSA-RELATED"/>
    <property type="match status" value="1"/>
</dbReference>
<evidence type="ECO:0000259" key="5">
    <source>
        <dbReference type="Pfam" id="PF25023"/>
    </source>
</evidence>
<name>A0A561EXJ3_9ACTN</name>
<evidence type="ECO:0000259" key="3">
    <source>
        <dbReference type="Pfam" id="PF03527"/>
    </source>
</evidence>
<gene>
    <name evidence="6" type="ORF">FB465_5479</name>
</gene>
<evidence type="ECO:0000313" key="7">
    <source>
        <dbReference type="Proteomes" id="UP000318416"/>
    </source>
</evidence>
<dbReference type="InterPro" id="IPR056823">
    <property type="entry name" value="TEN-like_YD-shell"/>
</dbReference>
<dbReference type="Pfam" id="PF05593">
    <property type="entry name" value="RHS_repeat"/>
    <property type="match status" value="3"/>
</dbReference>
<dbReference type="InterPro" id="IPR050708">
    <property type="entry name" value="T6SS_VgrG/RHS"/>
</dbReference>